<dbReference type="RefSeq" id="WP_151698153.1">
    <property type="nucleotide sequence ID" value="NZ_BKZP01000053.1"/>
</dbReference>
<name>A0A5J4JAD7_9BACI</name>
<keyword evidence="3" id="KW-1185">Reference proteome</keyword>
<comment type="caution">
    <text evidence="2">The sequence shown here is derived from an EMBL/GenBank/DDBJ whole genome shotgun (WGS) entry which is preliminary data.</text>
</comment>
<dbReference type="AlphaFoldDB" id="A0A5J4JAD7"/>
<dbReference type="InterPro" id="IPR052200">
    <property type="entry name" value="Protoporphyrinogen_IX_DH"/>
</dbReference>
<proteinExistence type="predicted"/>
<dbReference type="Proteomes" id="UP000391919">
    <property type="component" value="Unassembled WGS sequence"/>
</dbReference>
<dbReference type="PANTHER" id="PTHR38030">
    <property type="entry name" value="PROTOPORPHYRINOGEN IX DEHYDROGENASE [MENAQUINONE]"/>
    <property type="match status" value="1"/>
</dbReference>
<dbReference type="GO" id="GO:0070819">
    <property type="term" value="F:menaquinone-dependent protoporphyrinogen oxidase activity"/>
    <property type="evidence" value="ECO:0007669"/>
    <property type="project" value="TreeGrafter"/>
</dbReference>
<feature type="domain" description="Flavodoxin" evidence="1">
    <location>
        <begin position="4"/>
        <end position="142"/>
    </location>
</feature>
<dbReference type="EMBL" id="BKZQ01000067">
    <property type="protein sequence ID" value="GER71772.1"/>
    <property type="molecule type" value="Genomic_DNA"/>
</dbReference>
<dbReference type="Pfam" id="PF12724">
    <property type="entry name" value="Flavodoxin_5"/>
    <property type="match status" value="1"/>
</dbReference>
<dbReference type="InterPro" id="IPR026816">
    <property type="entry name" value="Flavodoxin_dom"/>
</dbReference>
<gene>
    <name evidence="2" type="ORF">BpJC7_30750</name>
</gene>
<accession>A0A5J4JAD7</accession>
<evidence type="ECO:0000313" key="3">
    <source>
        <dbReference type="Proteomes" id="UP000391919"/>
    </source>
</evidence>
<evidence type="ECO:0000259" key="1">
    <source>
        <dbReference type="Pfam" id="PF12724"/>
    </source>
</evidence>
<dbReference type="Gene3D" id="3.40.50.360">
    <property type="match status" value="1"/>
</dbReference>
<reference evidence="2 3" key="1">
    <citation type="submission" date="2019-09" db="EMBL/GenBank/DDBJ databases">
        <title>Draft genome sequence of Bacillus sp. JC-7.</title>
        <authorList>
            <person name="Tanaka N."/>
            <person name="Shiwa Y."/>
            <person name="Fujita N."/>
            <person name="Tanasupawat S."/>
        </authorList>
    </citation>
    <scope>NUCLEOTIDE SEQUENCE [LARGE SCALE GENOMIC DNA]</scope>
    <source>
        <strain evidence="2 3">JC-7</strain>
    </source>
</reference>
<dbReference type="GO" id="GO:0010181">
    <property type="term" value="F:FMN binding"/>
    <property type="evidence" value="ECO:0007669"/>
    <property type="project" value="TreeGrafter"/>
</dbReference>
<organism evidence="2 3">
    <name type="scientific">Weizmannia acidilactici</name>
    <dbReference type="NCBI Taxonomy" id="2607726"/>
    <lineage>
        <taxon>Bacteria</taxon>
        <taxon>Bacillati</taxon>
        <taxon>Bacillota</taxon>
        <taxon>Bacilli</taxon>
        <taxon>Bacillales</taxon>
        <taxon>Bacillaceae</taxon>
        <taxon>Heyndrickxia</taxon>
    </lineage>
</organism>
<dbReference type="GO" id="GO:0006783">
    <property type="term" value="P:heme biosynthetic process"/>
    <property type="evidence" value="ECO:0007669"/>
    <property type="project" value="TreeGrafter"/>
</dbReference>
<dbReference type="PANTHER" id="PTHR38030:SF2">
    <property type="entry name" value="PROTOPORPHYRINOGEN IX DEHYDROGENASE [QUINONE]"/>
    <property type="match status" value="1"/>
</dbReference>
<protein>
    <submittedName>
        <fullName evidence="2">Flavodoxin</fullName>
    </submittedName>
</protein>
<evidence type="ECO:0000313" key="2">
    <source>
        <dbReference type="EMBL" id="GER71772.1"/>
    </source>
</evidence>
<dbReference type="InterPro" id="IPR029039">
    <property type="entry name" value="Flavoprotein-like_sf"/>
</dbReference>
<sequence>MNNIVVYASKHGTVEGIVRSLLRKSPEEILSINILKEEPPNLSDYKNIMIGGSIYLGKIQKPLTKFIKHHLDILLQKRVGLFLCAGETDRKKVIDEFNHAFPEALRKHAVAKEVFGYAYKLDEMNFLEKMLVKKMRGVTENTSALNEEGIERFFDTVFK</sequence>
<dbReference type="SUPFAM" id="SSF52218">
    <property type="entry name" value="Flavoproteins"/>
    <property type="match status" value="1"/>
</dbReference>